<protein>
    <submittedName>
        <fullName evidence="2">Uncharacterized protein</fullName>
    </submittedName>
</protein>
<feature type="region of interest" description="Disordered" evidence="1">
    <location>
        <begin position="1"/>
        <end position="74"/>
    </location>
</feature>
<gene>
    <name evidence="2" type="ORF">K466DRAFT_668089</name>
</gene>
<dbReference type="EMBL" id="ML212007">
    <property type="protein sequence ID" value="TFK79526.1"/>
    <property type="molecule type" value="Genomic_DNA"/>
</dbReference>
<evidence type="ECO:0000313" key="3">
    <source>
        <dbReference type="Proteomes" id="UP000308197"/>
    </source>
</evidence>
<dbReference type="AlphaFoldDB" id="A0A5C3NPQ2"/>
<sequence>MGLESDTRDWPPSPSPSPPSSPRSNKHTQRLPSTTDATSSIIARPVYYPQNTGTSNIRSLSLPTTAPPPSRCPPTLPWDINVSSWTSRAANVCSPTALSPHGLQAFKHKSALPPDAASELESAAAATSASIARDQLSTSLCMRRCTIHR</sequence>
<feature type="compositionally biased region" description="Polar residues" evidence="1">
    <location>
        <begin position="49"/>
        <end position="58"/>
    </location>
</feature>
<feature type="compositionally biased region" description="Polar residues" evidence="1">
    <location>
        <begin position="30"/>
        <end position="41"/>
    </location>
</feature>
<evidence type="ECO:0000313" key="2">
    <source>
        <dbReference type="EMBL" id="TFK79526.1"/>
    </source>
</evidence>
<evidence type="ECO:0000256" key="1">
    <source>
        <dbReference type="SAM" id="MobiDB-lite"/>
    </source>
</evidence>
<feature type="compositionally biased region" description="Pro residues" evidence="1">
    <location>
        <begin position="11"/>
        <end position="21"/>
    </location>
</feature>
<accession>A0A5C3NPQ2</accession>
<dbReference type="Proteomes" id="UP000308197">
    <property type="component" value="Unassembled WGS sequence"/>
</dbReference>
<dbReference type="InParanoid" id="A0A5C3NPQ2"/>
<keyword evidence="3" id="KW-1185">Reference proteome</keyword>
<feature type="non-terminal residue" evidence="2">
    <location>
        <position position="149"/>
    </location>
</feature>
<reference evidence="2 3" key="1">
    <citation type="journal article" date="2019" name="Nat. Ecol. Evol.">
        <title>Megaphylogeny resolves global patterns of mushroom evolution.</title>
        <authorList>
            <person name="Varga T."/>
            <person name="Krizsan K."/>
            <person name="Foldi C."/>
            <person name="Dima B."/>
            <person name="Sanchez-Garcia M."/>
            <person name="Sanchez-Ramirez S."/>
            <person name="Szollosi G.J."/>
            <person name="Szarkandi J.G."/>
            <person name="Papp V."/>
            <person name="Albert L."/>
            <person name="Andreopoulos W."/>
            <person name="Angelini C."/>
            <person name="Antonin V."/>
            <person name="Barry K.W."/>
            <person name="Bougher N.L."/>
            <person name="Buchanan P."/>
            <person name="Buyck B."/>
            <person name="Bense V."/>
            <person name="Catcheside P."/>
            <person name="Chovatia M."/>
            <person name="Cooper J."/>
            <person name="Damon W."/>
            <person name="Desjardin D."/>
            <person name="Finy P."/>
            <person name="Geml J."/>
            <person name="Haridas S."/>
            <person name="Hughes K."/>
            <person name="Justo A."/>
            <person name="Karasinski D."/>
            <person name="Kautmanova I."/>
            <person name="Kiss B."/>
            <person name="Kocsube S."/>
            <person name="Kotiranta H."/>
            <person name="LaButti K.M."/>
            <person name="Lechner B.E."/>
            <person name="Liimatainen K."/>
            <person name="Lipzen A."/>
            <person name="Lukacs Z."/>
            <person name="Mihaltcheva S."/>
            <person name="Morgado L.N."/>
            <person name="Niskanen T."/>
            <person name="Noordeloos M.E."/>
            <person name="Ohm R.A."/>
            <person name="Ortiz-Santana B."/>
            <person name="Ovrebo C."/>
            <person name="Racz N."/>
            <person name="Riley R."/>
            <person name="Savchenko A."/>
            <person name="Shiryaev A."/>
            <person name="Soop K."/>
            <person name="Spirin V."/>
            <person name="Szebenyi C."/>
            <person name="Tomsovsky M."/>
            <person name="Tulloss R.E."/>
            <person name="Uehling J."/>
            <person name="Grigoriev I.V."/>
            <person name="Vagvolgyi C."/>
            <person name="Papp T."/>
            <person name="Martin F.M."/>
            <person name="Miettinen O."/>
            <person name="Hibbett D.S."/>
            <person name="Nagy L.G."/>
        </authorList>
    </citation>
    <scope>NUCLEOTIDE SEQUENCE [LARGE SCALE GENOMIC DNA]</scope>
    <source>
        <strain evidence="2 3">HHB13444</strain>
    </source>
</reference>
<feature type="compositionally biased region" description="Pro residues" evidence="1">
    <location>
        <begin position="65"/>
        <end position="74"/>
    </location>
</feature>
<organism evidence="2 3">
    <name type="scientific">Polyporus arcularius HHB13444</name>
    <dbReference type="NCBI Taxonomy" id="1314778"/>
    <lineage>
        <taxon>Eukaryota</taxon>
        <taxon>Fungi</taxon>
        <taxon>Dikarya</taxon>
        <taxon>Basidiomycota</taxon>
        <taxon>Agaricomycotina</taxon>
        <taxon>Agaricomycetes</taxon>
        <taxon>Polyporales</taxon>
        <taxon>Polyporaceae</taxon>
        <taxon>Polyporus</taxon>
    </lineage>
</organism>
<proteinExistence type="predicted"/>
<name>A0A5C3NPQ2_9APHY</name>